<reference evidence="3" key="1">
    <citation type="submission" date="2018-12" db="EMBL/GenBank/DDBJ databases">
        <authorList>
            <person name="Yazar S."/>
        </authorList>
    </citation>
    <scope>NUCLEOTIDE SEQUENCE [LARGE SCALE GENOMIC DNA]</scope>
</reference>
<dbReference type="GO" id="GO:1905515">
    <property type="term" value="P:non-motile cilium assembly"/>
    <property type="evidence" value="ECO:0007669"/>
    <property type="project" value="TreeGrafter"/>
</dbReference>
<dbReference type="Ensembl" id="ENSVURT00010020810.1">
    <property type="protein sequence ID" value="ENSVURP00010018304.1"/>
    <property type="gene ID" value="ENSVURG00010013964.1"/>
</dbReference>
<dbReference type="InterPro" id="IPR026069">
    <property type="entry name" value="Fuzzy"/>
</dbReference>
<dbReference type="GO" id="GO:0016192">
    <property type="term" value="P:vesicle-mediated transport"/>
    <property type="evidence" value="ECO:0007669"/>
    <property type="project" value="InterPro"/>
</dbReference>
<name>A0A4X2L0X4_VOMUR</name>
<reference evidence="2" key="2">
    <citation type="submission" date="2025-08" db="UniProtKB">
        <authorList>
            <consortium name="Ensembl"/>
        </authorList>
    </citation>
    <scope>IDENTIFICATION</scope>
</reference>
<proteinExistence type="predicted"/>
<evidence type="ECO:0000313" key="3">
    <source>
        <dbReference type="Proteomes" id="UP000314987"/>
    </source>
</evidence>
<protein>
    <submittedName>
        <fullName evidence="2">Fuzzy planar cell polarity protein</fullName>
    </submittedName>
</protein>
<dbReference type="PANTHER" id="PTHR13559">
    <property type="entry name" value="INTRACELLULAR TRAFFIC PROTEIN-RELATED"/>
    <property type="match status" value="1"/>
</dbReference>
<dbReference type="GeneTree" id="ENSGT00390000010727"/>
<dbReference type="InterPro" id="IPR043972">
    <property type="entry name" value="FUZ/MON1/HPS1_longin_1"/>
</dbReference>
<sequence>MAEESAAGAVHLLCLAASSGVPLFSRSSRGGAPSRQQLPFSIIGSLNGVHMFGQNLDVTLRSARTEDSAVVWKTFHDRSSWLALKS</sequence>
<keyword evidence="3" id="KW-1185">Reference proteome</keyword>
<gene>
    <name evidence="2" type="primary">FUZ</name>
</gene>
<feature type="domain" description="FUZ/MON1/HPS1 first Longin" evidence="1">
    <location>
        <begin position="11"/>
        <end position="76"/>
    </location>
</feature>
<evidence type="ECO:0000313" key="2">
    <source>
        <dbReference type="Ensembl" id="ENSVURP00010018304.1"/>
    </source>
</evidence>
<dbReference type="PANTHER" id="PTHR13559:SF1">
    <property type="entry name" value="PROTEIN FUZZY HOMOLOG"/>
    <property type="match status" value="1"/>
</dbReference>
<dbReference type="Proteomes" id="UP000314987">
    <property type="component" value="Unassembled WGS sequence"/>
</dbReference>
<accession>A0A4X2L0X4</accession>
<organism evidence="2 3">
    <name type="scientific">Vombatus ursinus</name>
    <name type="common">Common wombat</name>
    <dbReference type="NCBI Taxonomy" id="29139"/>
    <lineage>
        <taxon>Eukaryota</taxon>
        <taxon>Metazoa</taxon>
        <taxon>Chordata</taxon>
        <taxon>Craniata</taxon>
        <taxon>Vertebrata</taxon>
        <taxon>Euteleostomi</taxon>
        <taxon>Mammalia</taxon>
        <taxon>Metatheria</taxon>
        <taxon>Diprotodontia</taxon>
        <taxon>Vombatidae</taxon>
        <taxon>Vombatus</taxon>
    </lineage>
</organism>
<dbReference type="Pfam" id="PF19036">
    <property type="entry name" value="Fuz_longin_1"/>
    <property type="match status" value="1"/>
</dbReference>
<dbReference type="AlphaFoldDB" id="A0A4X2L0X4"/>
<evidence type="ECO:0000259" key="1">
    <source>
        <dbReference type="Pfam" id="PF19036"/>
    </source>
</evidence>
<reference evidence="2" key="3">
    <citation type="submission" date="2025-09" db="UniProtKB">
        <authorList>
            <consortium name="Ensembl"/>
        </authorList>
    </citation>
    <scope>IDENTIFICATION</scope>
</reference>